<dbReference type="Proteomes" id="UP000002350">
    <property type="component" value="Chromosome"/>
</dbReference>
<keyword evidence="2" id="KW-1185">Reference proteome</keyword>
<protein>
    <submittedName>
        <fullName evidence="1">Uncharacterized protein</fullName>
    </submittedName>
</protein>
<name>D4ZGM7_SHEVD</name>
<proteinExistence type="predicted"/>
<reference evidence="2" key="1">
    <citation type="journal article" date="2010" name="Mol. Biosyst.">
        <title>Complete genome sequence and comparative analysis of Shewanella violacea, a psychrophilic and piezophilic bacterium from deep sea floor sediments.</title>
        <authorList>
            <person name="Aono E."/>
            <person name="Baba T."/>
            <person name="Ara T."/>
            <person name="Nishi T."/>
            <person name="Nakamichi T."/>
            <person name="Inamoto E."/>
            <person name="Toyonaga H."/>
            <person name="Hasegawa M."/>
            <person name="Takai Y."/>
            <person name="Okumura Y."/>
            <person name="Baba M."/>
            <person name="Tomita M."/>
            <person name="Kato C."/>
            <person name="Oshima T."/>
            <person name="Nakasone K."/>
            <person name="Mori H."/>
        </authorList>
    </citation>
    <scope>NUCLEOTIDE SEQUENCE [LARGE SCALE GENOMIC DNA]</scope>
    <source>
        <strain evidence="2">JCM 10179 / CIP 106290 / LMG 19151 / DSS12</strain>
    </source>
</reference>
<gene>
    <name evidence="1" type="ordered locus">SVI_0855</name>
</gene>
<sequence>MVRIIHYQRKLTDSKNQPNLAFSLNEKFYGDFD</sequence>
<dbReference type="HOGENOM" id="CLU_3383763_0_0_6"/>
<dbReference type="AlphaFoldDB" id="D4ZGM7"/>
<accession>D4ZGM7</accession>
<organism evidence="1 2">
    <name type="scientific">Shewanella violacea (strain JCM 10179 / CIP 106290 / LMG 19151 / DSS12)</name>
    <dbReference type="NCBI Taxonomy" id="637905"/>
    <lineage>
        <taxon>Bacteria</taxon>
        <taxon>Pseudomonadati</taxon>
        <taxon>Pseudomonadota</taxon>
        <taxon>Gammaproteobacteria</taxon>
        <taxon>Alteromonadales</taxon>
        <taxon>Shewanellaceae</taxon>
        <taxon>Shewanella</taxon>
    </lineage>
</organism>
<dbReference type="EMBL" id="AP011177">
    <property type="protein sequence ID" value="BAJ00826.1"/>
    <property type="molecule type" value="Genomic_DNA"/>
</dbReference>
<evidence type="ECO:0000313" key="1">
    <source>
        <dbReference type="EMBL" id="BAJ00826.1"/>
    </source>
</evidence>
<dbReference type="KEGG" id="svo:SVI_0855"/>
<evidence type="ECO:0000313" key="2">
    <source>
        <dbReference type="Proteomes" id="UP000002350"/>
    </source>
</evidence>